<dbReference type="Proteomes" id="UP000053477">
    <property type="component" value="Unassembled WGS sequence"/>
</dbReference>
<reference evidence="2 3" key="1">
    <citation type="submission" date="2015-04" db="EMBL/GenBank/DDBJ databases">
        <title>Complete genome sequence of Schizopora paradoxa KUC8140, a cosmopolitan wood degrader in East Asia.</title>
        <authorList>
            <consortium name="DOE Joint Genome Institute"/>
            <person name="Min B."/>
            <person name="Park H."/>
            <person name="Jang Y."/>
            <person name="Kim J.-J."/>
            <person name="Kim K.H."/>
            <person name="Pangilinan J."/>
            <person name="Lipzen A."/>
            <person name="Riley R."/>
            <person name="Grigoriev I.V."/>
            <person name="Spatafora J.W."/>
            <person name="Choi I.-G."/>
        </authorList>
    </citation>
    <scope>NUCLEOTIDE SEQUENCE [LARGE SCALE GENOMIC DNA]</scope>
    <source>
        <strain evidence="2 3">KUC8140</strain>
    </source>
</reference>
<sequence length="98" mass="10501">MPLPHPFLPSPSSILFEASAPGPSQPFEIYQQNALPSSPRQSGESLHNLLGLSSGGKAVRSARSKQTARSYGRRPFVANGRTPPISSYMEKPRASPPS</sequence>
<feature type="region of interest" description="Disordered" evidence="1">
    <location>
        <begin position="15"/>
        <end position="98"/>
    </location>
</feature>
<keyword evidence="3" id="KW-1185">Reference proteome</keyword>
<protein>
    <submittedName>
        <fullName evidence="2">Uncharacterized protein</fullName>
    </submittedName>
</protein>
<accession>A0A0H2RJ86</accession>
<dbReference type="AlphaFoldDB" id="A0A0H2RJ86"/>
<dbReference type="InParanoid" id="A0A0H2RJ86"/>
<feature type="compositionally biased region" description="Low complexity" evidence="1">
    <location>
        <begin position="42"/>
        <end position="56"/>
    </location>
</feature>
<evidence type="ECO:0000256" key="1">
    <source>
        <dbReference type="SAM" id="MobiDB-lite"/>
    </source>
</evidence>
<dbReference type="EMBL" id="KQ085994">
    <property type="protein sequence ID" value="KLO11697.1"/>
    <property type="molecule type" value="Genomic_DNA"/>
</dbReference>
<evidence type="ECO:0000313" key="3">
    <source>
        <dbReference type="Proteomes" id="UP000053477"/>
    </source>
</evidence>
<proteinExistence type="predicted"/>
<evidence type="ECO:0000313" key="2">
    <source>
        <dbReference type="EMBL" id="KLO11697.1"/>
    </source>
</evidence>
<name>A0A0H2RJ86_9AGAM</name>
<organism evidence="2 3">
    <name type="scientific">Schizopora paradoxa</name>
    <dbReference type="NCBI Taxonomy" id="27342"/>
    <lineage>
        <taxon>Eukaryota</taxon>
        <taxon>Fungi</taxon>
        <taxon>Dikarya</taxon>
        <taxon>Basidiomycota</taxon>
        <taxon>Agaricomycotina</taxon>
        <taxon>Agaricomycetes</taxon>
        <taxon>Hymenochaetales</taxon>
        <taxon>Schizoporaceae</taxon>
        <taxon>Schizopora</taxon>
    </lineage>
</organism>
<feature type="compositionally biased region" description="Polar residues" evidence="1">
    <location>
        <begin position="30"/>
        <end position="41"/>
    </location>
</feature>
<gene>
    <name evidence="2" type="ORF">SCHPADRAFT_460094</name>
</gene>